<keyword evidence="2" id="KW-1185">Reference proteome</keyword>
<protein>
    <submittedName>
        <fullName evidence="1">Uncharacterized protein</fullName>
    </submittedName>
</protein>
<proteinExistence type="predicted"/>
<dbReference type="Proteomes" id="UP000830115">
    <property type="component" value="Chromosome"/>
</dbReference>
<accession>A0ABY4MIW3</accession>
<evidence type="ECO:0000313" key="1">
    <source>
        <dbReference type="EMBL" id="UQA96659.1"/>
    </source>
</evidence>
<reference evidence="1" key="1">
    <citation type="submission" date="2021-10" db="EMBL/GenBank/DDBJ databases">
        <title>Streptomyces nigrumlapis sp.nov.,an antimicrobial producing actinobacterium isolated from Black Gobi rocks.</title>
        <authorList>
            <person name="Wen Y."/>
            <person name="Zhang W."/>
            <person name="Liu X.G."/>
        </authorList>
    </citation>
    <scope>NUCLEOTIDE SEQUENCE</scope>
    <source>
        <strain evidence="1">ST13-2-2</strain>
    </source>
</reference>
<organism evidence="1 2">
    <name type="scientific">Streptomyces halobius</name>
    <dbReference type="NCBI Taxonomy" id="2879846"/>
    <lineage>
        <taxon>Bacteria</taxon>
        <taxon>Bacillati</taxon>
        <taxon>Actinomycetota</taxon>
        <taxon>Actinomycetes</taxon>
        <taxon>Kitasatosporales</taxon>
        <taxon>Streptomycetaceae</taxon>
        <taxon>Streptomyces</taxon>
    </lineage>
</organism>
<evidence type="ECO:0000313" key="2">
    <source>
        <dbReference type="Proteomes" id="UP000830115"/>
    </source>
</evidence>
<sequence>MTAPPVSASRGGHRQVIGAPSLVALPRTGPAPTIRSKVGCNAPSPACDLGIQPEAYDTKLDVDFNSLREQDPAAAGFGQVA</sequence>
<name>A0ABY4MIW3_9ACTN</name>
<gene>
    <name evidence="1" type="ORF">K9S39_36560</name>
</gene>
<dbReference type="RefSeq" id="WP_248867581.1">
    <property type="nucleotide sequence ID" value="NZ_CP086322.1"/>
</dbReference>
<dbReference type="EMBL" id="CP086322">
    <property type="protein sequence ID" value="UQA96659.1"/>
    <property type="molecule type" value="Genomic_DNA"/>
</dbReference>